<comment type="caution">
    <text evidence="1">The sequence shown here is derived from an EMBL/GenBank/DDBJ whole genome shotgun (WGS) entry which is preliminary data.</text>
</comment>
<protein>
    <submittedName>
        <fullName evidence="1">Uncharacterized protein</fullName>
    </submittedName>
</protein>
<name>A0A9J6BGH5_POLVA</name>
<organism evidence="1 2">
    <name type="scientific">Polypedilum vanderplanki</name>
    <name type="common">Sleeping chironomid midge</name>
    <dbReference type="NCBI Taxonomy" id="319348"/>
    <lineage>
        <taxon>Eukaryota</taxon>
        <taxon>Metazoa</taxon>
        <taxon>Ecdysozoa</taxon>
        <taxon>Arthropoda</taxon>
        <taxon>Hexapoda</taxon>
        <taxon>Insecta</taxon>
        <taxon>Pterygota</taxon>
        <taxon>Neoptera</taxon>
        <taxon>Endopterygota</taxon>
        <taxon>Diptera</taxon>
        <taxon>Nematocera</taxon>
        <taxon>Chironomoidea</taxon>
        <taxon>Chironomidae</taxon>
        <taxon>Chironominae</taxon>
        <taxon>Polypedilum</taxon>
        <taxon>Polypedilum</taxon>
    </lineage>
</organism>
<sequence>MDTENLNQLSSIEYNEDIKQLITNINNLENENYLIIKNCPSKKAASNLISNLEKRNEICNKFPSIFAIRLYVNEVFEANDVKKPKNFENHEKILISFESTKGDQKEIY</sequence>
<dbReference type="AlphaFoldDB" id="A0A9J6BGH5"/>
<gene>
    <name evidence="1" type="ORF">PVAND_016624</name>
</gene>
<accession>A0A9J6BGH5</accession>
<reference evidence="1" key="1">
    <citation type="submission" date="2021-03" db="EMBL/GenBank/DDBJ databases">
        <title>Chromosome level genome of the anhydrobiotic midge Polypedilum vanderplanki.</title>
        <authorList>
            <person name="Yoshida Y."/>
            <person name="Kikawada T."/>
            <person name="Gusev O."/>
        </authorList>
    </citation>
    <scope>NUCLEOTIDE SEQUENCE</scope>
    <source>
        <strain evidence="1">NIAS01</strain>
        <tissue evidence="1">Whole body or cell culture</tissue>
    </source>
</reference>
<evidence type="ECO:0000313" key="1">
    <source>
        <dbReference type="EMBL" id="KAG5668695.1"/>
    </source>
</evidence>
<dbReference type="Proteomes" id="UP001107558">
    <property type="component" value="Chromosome 4"/>
</dbReference>
<dbReference type="EMBL" id="JADBJN010000004">
    <property type="protein sequence ID" value="KAG5668695.1"/>
    <property type="molecule type" value="Genomic_DNA"/>
</dbReference>
<keyword evidence="2" id="KW-1185">Reference proteome</keyword>
<proteinExistence type="predicted"/>
<evidence type="ECO:0000313" key="2">
    <source>
        <dbReference type="Proteomes" id="UP001107558"/>
    </source>
</evidence>